<dbReference type="Pfam" id="PF13976">
    <property type="entry name" value="gag_pre-integrs"/>
    <property type="match status" value="1"/>
</dbReference>
<dbReference type="GO" id="GO:0003676">
    <property type="term" value="F:nucleic acid binding"/>
    <property type="evidence" value="ECO:0007669"/>
    <property type="project" value="InterPro"/>
</dbReference>
<feature type="region of interest" description="Disordered" evidence="2">
    <location>
        <begin position="1"/>
        <end position="44"/>
    </location>
</feature>
<dbReference type="Pfam" id="PF14223">
    <property type="entry name" value="Retrotran_gag_2"/>
    <property type="match status" value="1"/>
</dbReference>
<evidence type="ECO:0000256" key="1">
    <source>
        <dbReference type="ARBA" id="ARBA00022670"/>
    </source>
</evidence>
<name>A0AAW1X8U4_RUBAR</name>
<feature type="domain" description="Integrase catalytic" evidence="3">
    <location>
        <begin position="591"/>
        <end position="760"/>
    </location>
</feature>
<dbReference type="EMBL" id="JBEDUW010000004">
    <property type="protein sequence ID" value="KAK9932549.1"/>
    <property type="molecule type" value="Genomic_DNA"/>
</dbReference>
<evidence type="ECO:0000256" key="2">
    <source>
        <dbReference type="SAM" id="MobiDB-lite"/>
    </source>
</evidence>
<keyword evidence="5" id="KW-1185">Reference proteome</keyword>
<sequence>MVNPILGAVTTDSSTDSSQRSAPISEPYSQNKGRSSSNDHGPIAPDKLDSTNFLSWSKHAKLNITGRGKLGYLTGKKQAPIAADDEEGYDIWVEEDSLVQAWLLNSMHRDVRGNYEILETAKEIWDAVKTTFSVAQDDTRNYELQIASVSTKQNGAPLHNYYSNMKKIWQELDILDPLRLKDAESITYMTNRVTKHRVYFFLAGLDPHLDGVRSRILNTKPLPSIEEAYSQVSAEHNRLQTMMSGKIIEGSAMVTQYRPPHVRGSQFSSSATSWPTPTSGSMKCTHCKSTKHTIDSCFQLKGYPDWWEGHIANLKEAQAKEAKGKEAPGQITTNKTLKHYRPRGNPKASLQVSSPDLALNAASDEPTQGDYSGGPAFAFLTNTGNTSSSLSSVSDFNWKDMWIIDSGATDHMTNDSRNLQHVTPVHRSGVTNANGVSYPITGAGSLILTDSMTLDTVLLVPSLSHNLLSVKQITKQLYCCVILYPWCCVFQDILTGNIIGRGIEKGGLYYMEMTSAGNRRISEVHQVRKSSSPEVEEQVWLWHKRLGHPSFGYLQTLLPSLFLHCQASDFKCDTCILGKSHRVSYPLSSNKSIAPFNLVHSDVWGPCPATPSGMKWFVLFVDDCTRMSWIYLMKNKSDVFDVFQTFHAMVQTQFQTPIKVLRSDNGGEYVNHSFHHYLATNGIIHQTTCPQTPQQNGVTERKNRHILEVARSMLIGAHMPQYFWGDAILTTAYLLNRLPTQALHNSTENDIPPPKTPIQALATHLPLPPTHALPPKIFGCVAYVHVPRNQRTKLDACAEKCIFIGYASTQKGYRCYNPTNRKWYVTMDITFCEQDLYFSPKTPLQGENFIEEEQSSSDILSPLELVDNRVQRDSGGVFGADSGNIESDIQSPRSESTRIEAGVPESGNQLPTSESVEINILPRSATPSTPMLPEDDLEVMTQKR</sequence>
<protein>
    <recommendedName>
        <fullName evidence="3">Integrase catalytic domain-containing protein</fullName>
    </recommendedName>
</protein>
<evidence type="ECO:0000313" key="4">
    <source>
        <dbReference type="EMBL" id="KAK9932549.1"/>
    </source>
</evidence>
<dbReference type="Gene3D" id="3.30.420.10">
    <property type="entry name" value="Ribonuclease H-like superfamily/Ribonuclease H"/>
    <property type="match status" value="1"/>
</dbReference>
<organism evidence="4 5">
    <name type="scientific">Rubus argutus</name>
    <name type="common">Southern blackberry</name>
    <dbReference type="NCBI Taxonomy" id="59490"/>
    <lineage>
        <taxon>Eukaryota</taxon>
        <taxon>Viridiplantae</taxon>
        <taxon>Streptophyta</taxon>
        <taxon>Embryophyta</taxon>
        <taxon>Tracheophyta</taxon>
        <taxon>Spermatophyta</taxon>
        <taxon>Magnoliopsida</taxon>
        <taxon>eudicotyledons</taxon>
        <taxon>Gunneridae</taxon>
        <taxon>Pentapetalae</taxon>
        <taxon>rosids</taxon>
        <taxon>fabids</taxon>
        <taxon>Rosales</taxon>
        <taxon>Rosaceae</taxon>
        <taxon>Rosoideae</taxon>
        <taxon>Rosoideae incertae sedis</taxon>
        <taxon>Rubus</taxon>
    </lineage>
</organism>
<dbReference type="Pfam" id="PF25597">
    <property type="entry name" value="SH3_retrovirus"/>
    <property type="match status" value="1"/>
</dbReference>
<dbReference type="InterPro" id="IPR036397">
    <property type="entry name" value="RNaseH_sf"/>
</dbReference>
<dbReference type="AlphaFoldDB" id="A0AAW1X8U4"/>
<dbReference type="InterPro" id="IPR054722">
    <property type="entry name" value="PolX-like_BBD"/>
</dbReference>
<gene>
    <name evidence="4" type="ORF">M0R45_019783</name>
</gene>
<feature type="compositionally biased region" description="Polar residues" evidence="2">
    <location>
        <begin position="906"/>
        <end position="916"/>
    </location>
</feature>
<keyword evidence="1" id="KW-0645">Protease</keyword>
<feature type="region of interest" description="Disordered" evidence="2">
    <location>
        <begin position="320"/>
        <end position="352"/>
    </location>
</feature>
<dbReference type="GO" id="GO:0006508">
    <property type="term" value="P:proteolysis"/>
    <property type="evidence" value="ECO:0007669"/>
    <property type="project" value="UniProtKB-KW"/>
</dbReference>
<dbReference type="SUPFAM" id="SSF53098">
    <property type="entry name" value="Ribonuclease H-like"/>
    <property type="match status" value="1"/>
</dbReference>
<comment type="caution">
    <text evidence="4">The sequence shown here is derived from an EMBL/GenBank/DDBJ whole genome shotgun (WGS) entry which is preliminary data.</text>
</comment>
<dbReference type="Pfam" id="PF22936">
    <property type="entry name" value="Pol_BBD"/>
    <property type="match status" value="1"/>
</dbReference>
<evidence type="ECO:0000313" key="5">
    <source>
        <dbReference type="Proteomes" id="UP001457282"/>
    </source>
</evidence>
<reference evidence="4 5" key="1">
    <citation type="journal article" date="2023" name="G3 (Bethesda)">
        <title>A chromosome-length genome assembly and annotation of blackberry (Rubus argutus, cv. 'Hillquist').</title>
        <authorList>
            <person name="Bruna T."/>
            <person name="Aryal R."/>
            <person name="Dudchenko O."/>
            <person name="Sargent D.J."/>
            <person name="Mead D."/>
            <person name="Buti M."/>
            <person name="Cavallini A."/>
            <person name="Hytonen T."/>
            <person name="Andres J."/>
            <person name="Pham M."/>
            <person name="Weisz D."/>
            <person name="Mascagni F."/>
            <person name="Usai G."/>
            <person name="Natali L."/>
            <person name="Bassil N."/>
            <person name="Fernandez G.E."/>
            <person name="Lomsadze A."/>
            <person name="Armour M."/>
            <person name="Olukolu B."/>
            <person name="Poorten T."/>
            <person name="Britton C."/>
            <person name="Davik J."/>
            <person name="Ashrafi H."/>
            <person name="Aiden E.L."/>
            <person name="Borodovsky M."/>
            <person name="Worthington M."/>
        </authorList>
    </citation>
    <scope>NUCLEOTIDE SEQUENCE [LARGE SCALE GENOMIC DNA]</scope>
    <source>
        <strain evidence="4">PI 553951</strain>
    </source>
</reference>
<feature type="region of interest" description="Disordered" evidence="2">
    <location>
        <begin position="876"/>
        <end position="944"/>
    </location>
</feature>
<dbReference type="GO" id="GO:0015074">
    <property type="term" value="P:DNA integration"/>
    <property type="evidence" value="ECO:0007669"/>
    <property type="project" value="InterPro"/>
</dbReference>
<dbReference type="InterPro" id="IPR039537">
    <property type="entry name" value="Retrotran_Ty1/copia-like"/>
</dbReference>
<accession>A0AAW1X8U4</accession>
<proteinExistence type="predicted"/>
<dbReference type="GO" id="GO:0008233">
    <property type="term" value="F:peptidase activity"/>
    <property type="evidence" value="ECO:0007669"/>
    <property type="project" value="UniProtKB-KW"/>
</dbReference>
<evidence type="ECO:0000259" key="3">
    <source>
        <dbReference type="PROSITE" id="PS50994"/>
    </source>
</evidence>
<dbReference type="InterPro" id="IPR012337">
    <property type="entry name" value="RNaseH-like_sf"/>
</dbReference>
<keyword evidence="1" id="KW-0378">Hydrolase</keyword>
<dbReference type="PANTHER" id="PTHR42648">
    <property type="entry name" value="TRANSPOSASE, PUTATIVE-RELATED"/>
    <property type="match status" value="1"/>
</dbReference>
<dbReference type="InterPro" id="IPR001584">
    <property type="entry name" value="Integrase_cat-core"/>
</dbReference>
<dbReference type="InterPro" id="IPR025724">
    <property type="entry name" value="GAG-pre-integrase_dom"/>
</dbReference>
<dbReference type="PANTHER" id="PTHR42648:SF22">
    <property type="entry name" value="REVERSE TRANSCRIPTASE TY1_COPIA-TYPE DOMAIN-CONTAINING PROTEIN"/>
    <property type="match status" value="1"/>
</dbReference>
<feature type="compositionally biased region" description="Polar residues" evidence="2">
    <location>
        <begin position="884"/>
        <end position="894"/>
    </location>
</feature>
<dbReference type="InterPro" id="IPR057670">
    <property type="entry name" value="SH3_retrovirus"/>
</dbReference>
<dbReference type="Proteomes" id="UP001457282">
    <property type="component" value="Unassembled WGS sequence"/>
</dbReference>
<feature type="compositionally biased region" description="Polar residues" evidence="2">
    <location>
        <begin position="19"/>
        <end position="39"/>
    </location>
</feature>
<dbReference type="Pfam" id="PF00665">
    <property type="entry name" value="rve"/>
    <property type="match status" value="1"/>
</dbReference>
<dbReference type="PROSITE" id="PS50994">
    <property type="entry name" value="INTEGRASE"/>
    <property type="match status" value="1"/>
</dbReference>